<gene>
    <name evidence="2" type="ORF">DLM_2918</name>
</gene>
<organism evidence="2 3">
    <name type="scientific">Aquitalea magnusonii</name>
    <dbReference type="NCBI Taxonomy" id="332411"/>
    <lineage>
        <taxon>Bacteria</taxon>
        <taxon>Pseudomonadati</taxon>
        <taxon>Pseudomonadota</taxon>
        <taxon>Betaproteobacteria</taxon>
        <taxon>Neisseriales</taxon>
        <taxon>Chromobacteriaceae</taxon>
        <taxon>Aquitalea</taxon>
    </lineage>
</organism>
<evidence type="ECO:0000256" key="1">
    <source>
        <dbReference type="SAM" id="Phobius"/>
    </source>
</evidence>
<proteinExistence type="predicted"/>
<feature type="transmembrane region" description="Helical" evidence="1">
    <location>
        <begin position="29"/>
        <end position="54"/>
    </location>
</feature>
<dbReference type="AlphaFoldDB" id="A0A3G9GIL1"/>
<evidence type="ECO:0008006" key="4">
    <source>
        <dbReference type="Google" id="ProtNLM"/>
    </source>
</evidence>
<keyword evidence="1" id="KW-0472">Membrane</keyword>
<dbReference type="Pfam" id="PF07332">
    <property type="entry name" value="Phage_holin_3_6"/>
    <property type="match status" value="1"/>
</dbReference>
<reference evidence="2 3" key="2">
    <citation type="journal article" date="2017" name="Genome Announc.">
        <title>Draft genome sequence of Aquitalea magnusonii strain H3, a plant growth-promoting bacterium of duckweed Lemna minor.</title>
        <authorList>
            <person name="Ishizawa H."/>
            <person name="Kuroda M."/>
            <person name="Ike M."/>
        </authorList>
    </citation>
    <scope>NUCLEOTIDE SEQUENCE [LARGE SCALE GENOMIC DNA]</scope>
    <source>
        <strain evidence="2 3">H3</strain>
    </source>
</reference>
<reference evidence="3" key="3">
    <citation type="journal article" date="2017" name="Plant Physiol. Biochem.">
        <title>Differential oxidative and antioxidative response of duckweed Lemna minor toward plant growth promoting/inhibiting bacteria.</title>
        <authorList>
            <person name="Ishizawa H."/>
            <person name="Kuroda M."/>
            <person name="Morikawa M."/>
            <person name="Ike M."/>
        </authorList>
    </citation>
    <scope>NUCLEOTIDE SEQUENCE [LARGE SCALE GENOMIC DNA]</scope>
    <source>
        <strain evidence="3">H3</strain>
    </source>
</reference>
<evidence type="ECO:0000313" key="3">
    <source>
        <dbReference type="Proteomes" id="UP000198290"/>
    </source>
</evidence>
<keyword evidence="1" id="KW-0812">Transmembrane</keyword>
<dbReference type="EMBL" id="AP018823">
    <property type="protein sequence ID" value="BBF86519.1"/>
    <property type="molecule type" value="Genomic_DNA"/>
</dbReference>
<keyword evidence="1" id="KW-1133">Transmembrane helix</keyword>
<protein>
    <recommendedName>
        <fullName evidence="4">Transmembrane protein</fullName>
    </recommendedName>
</protein>
<dbReference type="KEGG" id="amah:DLM_2918"/>
<name>A0A3G9GIL1_9NEIS</name>
<dbReference type="InterPro" id="IPR009937">
    <property type="entry name" value="Phage_holin_3_6"/>
</dbReference>
<feature type="transmembrane region" description="Helical" evidence="1">
    <location>
        <begin position="61"/>
        <end position="82"/>
    </location>
</feature>
<accession>A0A3G9GIL1</accession>
<reference evidence="3" key="1">
    <citation type="journal article" date="2017" name="Biotechnol. Biofuels">
        <title>Evaluation of environmental bacterial communities as a factor affecting the growth of duckweed Lemna minor.</title>
        <authorList>
            <person name="Ishizawa H."/>
            <person name="Kuroda M."/>
            <person name="Morikawa M."/>
            <person name="Ike M."/>
        </authorList>
    </citation>
    <scope>NUCLEOTIDE SEQUENCE [LARGE SCALE GENOMIC DNA]</scope>
    <source>
        <strain evidence="3">H3</strain>
    </source>
</reference>
<evidence type="ECO:0000313" key="2">
    <source>
        <dbReference type="EMBL" id="BBF86519.1"/>
    </source>
</evidence>
<keyword evidence="3" id="KW-1185">Reference proteome</keyword>
<sequence>MGGVFSLLLTRLELFLLEAEEQKDSLLLTLLLGGLALILLLLALLCGLLLILVLTPESSRAVVLGGLTLLSLAGGLGLLWHIRQRAQRSAAPFTDTLTEVRKDWDSLSGRR</sequence>
<dbReference type="Proteomes" id="UP000198290">
    <property type="component" value="Chromosome"/>
</dbReference>